<evidence type="ECO:0000256" key="2">
    <source>
        <dbReference type="ARBA" id="ARBA00029447"/>
    </source>
</evidence>
<dbReference type="InterPro" id="IPR051310">
    <property type="entry name" value="MCP_chemotaxis"/>
</dbReference>
<dbReference type="PROSITE" id="PS50885">
    <property type="entry name" value="HAMP"/>
    <property type="match status" value="1"/>
</dbReference>
<dbReference type="FunFam" id="1.10.287.950:FF:000001">
    <property type="entry name" value="Methyl-accepting chemotaxis sensory transducer"/>
    <property type="match status" value="1"/>
</dbReference>
<dbReference type="CDD" id="cd19411">
    <property type="entry name" value="MCP2201-like_sensor"/>
    <property type="match status" value="1"/>
</dbReference>
<keyword evidence="4" id="KW-1133">Transmembrane helix</keyword>
<dbReference type="SMART" id="SM00283">
    <property type="entry name" value="MA"/>
    <property type="match status" value="1"/>
</dbReference>
<dbReference type="EMBL" id="LAQU01000011">
    <property type="protein sequence ID" value="KKB63332.1"/>
    <property type="molecule type" value="Genomic_DNA"/>
</dbReference>
<dbReference type="RefSeq" id="WP_046153008.1">
    <property type="nucleotide sequence ID" value="NZ_CADFGU010000007.1"/>
</dbReference>
<proteinExistence type="inferred from homology"/>
<dbReference type="SUPFAM" id="SSF58104">
    <property type="entry name" value="Methyl-accepting chemotaxis protein (MCP) signaling domain"/>
    <property type="match status" value="1"/>
</dbReference>
<organism evidence="7 8">
    <name type="scientific">Robbsia andropogonis</name>
    <dbReference type="NCBI Taxonomy" id="28092"/>
    <lineage>
        <taxon>Bacteria</taxon>
        <taxon>Pseudomonadati</taxon>
        <taxon>Pseudomonadota</taxon>
        <taxon>Betaproteobacteria</taxon>
        <taxon>Burkholderiales</taxon>
        <taxon>Burkholderiaceae</taxon>
        <taxon>Robbsia</taxon>
    </lineage>
</organism>
<dbReference type="PRINTS" id="PR00260">
    <property type="entry name" value="CHEMTRNSDUCR"/>
</dbReference>
<comment type="subcellular location">
    <subcellularLocation>
        <location evidence="1">Membrane</location>
    </subcellularLocation>
</comment>
<accession>A0A0F5K1A3</accession>
<dbReference type="Gene3D" id="1.10.287.950">
    <property type="entry name" value="Methyl-accepting chemotaxis protein"/>
    <property type="match status" value="1"/>
</dbReference>
<feature type="transmembrane region" description="Helical" evidence="4">
    <location>
        <begin position="12"/>
        <end position="32"/>
    </location>
</feature>
<dbReference type="PANTHER" id="PTHR43531">
    <property type="entry name" value="PROTEIN ICFG"/>
    <property type="match status" value="1"/>
</dbReference>
<comment type="similarity">
    <text evidence="2">Belongs to the methyl-accepting chemotaxis (MCP) protein family.</text>
</comment>
<comment type="caution">
    <text evidence="7">The sequence shown here is derived from an EMBL/GenBank/DDBJ whole genome shotgun (WGS) entry which is preliminary data.</text>
</comment>
<gene>
    <name evidence="7" type="ORF">WM40_12645</name>
</gene>
<dbReference type="SMART" id="SM00304">
    <property type="entry name" value="HAMP"/>
    <property type="match status" value="1"/>
</dbReference>
<dbReference type="Pfam" id="PF12729">
    <property type="entry name" value="4HB_MCP_1"/>
    <property type="match status" value="1"/>
</dbReference>
<evidence type="ECO:0000313" key="7">
    <source>
        <dbReference type="EMBL" id="KKB63332.1"/>
    </source>
</evidence>
<evidence type="ECO:0000313" key="8">
    <source>
        <dbReference type="Proteomes" id="UP000033618"/>
    </source>
</evidence>
<keyword evidence="3" id="KW-0807">Transducer</keyword>
<keyword evidence="4" id="KW-0812">Transmembrane</keyword>
<dbReference type="InterPro" id="IPR004090">
    <property type="entry name" value="Chemotax_Me-accpt_rcpt"/>
</dbReference>
<dbReference type="GO" id="GO:0005886">
    <property type="term" value="C:plasma membrane"/>
    <property type="evidence" value="ECO:0007669"/>
    <property type="project" value="TreeGrafter"/>
</dbReference>
<dbReference type="Pfam" id="PF00672">
    <property type="entry name" value="HAMP"/>
    <property type="match status" value="1"/>
</dbReference>
<keyword evidence="8" id="KW-1185">Reference proteome</keyword>
<dbReference type="GO" id="GO:0007165">
    <property type="term" value="P:signal transduction"/>
    <property type="evidence" value="ECO:0007669"/>
    <property type="project" value="UniProtKB-KW"/>
</dbReference>
<dbReference type="PANTHER" id="PTHR43531:SF5">
    <property type="entry name" value="METHYL-ACCEPTING CHEMOTAXIS PROTEIN III"/>
    <property type="match status" value="1"/>
</dbReference>
<dbReference type="OrthoDB" id="1884279at2"/>
<evidence type="ECO:0008006" key="9">
    <source>
        <dbReference type="Google" id="ProtNLM"/>
    </source>
</evidence>
<keyword evidence="4" id="KW-0472">Membrane</keyword>
<dbReference type="Pfam" id="PF00015">
    <property type="entry name" value="MCPsignal"/>
    <property type="match status" value="1"/>
</dbReference>
<dbReference type="CDD" id="cd06225">
    <property type="entry name" value="HAMP"/>
    <property type="match status" value="1"/>
</dbReference>
<feature type="transmembrane region" description="Helical" evidence="4">
    <location>
        <begin position="189"/>
        <end position="210"/>
    </location>
</feature>
<evidence type="ECO:0000256" key="1">
    <source>
        <dbReference type="ARBA" id="ARBA00004370"/>
    </source>
</evidence>
<feature type="domain" description="HAMP" evidence="6">
    <location>
        <begin position="211"/>
        <end position="263"/>
    </location>
</feature>
<dbReference type="Proteomes" id="UP000033618">
    <property type="component" value="Unassembled WGS sequence"/>
</dbReference>
<dbReference type="PROSITE" id="PS50111">
    <property type="entry name" value="CHEMOTAXIS_TRANSDUC_2"/>
    <property type="match status" value="1"/>
</dbReference>
<evidence type="ECO:0000256" key="3">
    <source>
        <dbReference type="PROSITE-ProRule" id="PRU00284"/>
    </source>
</evidence>
<feature type="domain" description="Methyl-accepting transducer" evidence="5">
    <location>
        <begin position="268"/>
        <end position="497"/>
    </location>
</feature>
<protein>
    <recommendedName>
        <fullName evidence="9">Chemotaxis protein</fullName>
    </recommendedName>
</protein>
<name>A0A0F5K1A3_9BURK</name>
<sequence length="515" mass="54308">MKNIRIGARLGLGFSVVMVLLALTTWLSLICLSSQNATTHSITKVAYPKSEAAAKITLLVTDIGRVSRNLILQSTPASLKKNKATFDANKQAIEAQMSVIESRINNDDERTMFNTLRSHQGEYFTFVDRIASLALSGDKQGATDYLFAASNAQMQGQYVTALSAVTKFEDAQIETLANDSNSAYQMARLYVASAALLALILATISGWYIARSVTAPLRDAVGVAARISEGRLDAAIRPGHRDETGQLLNALSQMQGNLVKTVRLVRDNSENVATASSEIAQGNLDLSQRTEEQAASVAQTASSMAELTDSVKRNTENAVRASALSSKASEMAARGNDAVGQVAATMGDITRESRQVANIVGVIESIAFQTNILALNAAVEAARAGAEGRGFAVVANEVRTLAQRSAAAAKEIKSLIDASGARIAEGEALVGNASGTMAQVVDTVQQVTGLVGEITSASEEQQRGIEQVNLAVMQMDAVTQQNAALVEQASAATQSLSGQADTLRASVSVFRLAHG</sequence>
<dbReference type="GO" id="GO:0004888">
    <property type="term" value="F:transmembrane signaling receptor activity"/>
    <property type="evidence" value="ECO:0007669"/>
    <property type="project" value="InterPro"/>
</dbReference>
<evidence type="ECO:0000256" key="4">
    <source>
        <dbReference type="SAM" id="Phobius"/>
    </source>
</evidence>
<dbReference type="PATRIC" id="fig|28092.6.peg.2973"/>
<evidence type="ECO:0000259" key="6">
    <source>
        <dbReference type="PROSITE" id="PS50885"/>
    </source>
</evidence>
<dbReference type="STRING" id="28092.WM40_12645"/>
<dbReference type="AlphaFoldDB" id="A0A0F5K1A3"/>
<reference evidence="7 8" key="1">
    <citation type="submission" date="2015-03" db="EMBL/GenBank/DDBJ databases">
        <title>Draft Genome Sequence of Burkholderia andropogonis type strain ICMP2807, isolated from Sorghum bicolor.</title>
        <authorList>
            <person name="Lopes-Santos L."/>
            <person name="Castro D.B."/>
            <person name="Ottoboni L.M."/>
            <person name="Park D."/>
            <person name="Weirc B.S."/>
            <person name="Destefano S.A."/>
        </authorList>
    </citation>
    <scope>NUCLEOTIDE SEQUENCE [LARGE SCALE GENOMIC DNA]</scope>
    <source>
        <strain evidence="7 8">ICMP2807</strain>
    </source>
</reference>
<dbReference type="InterPro" id="IPR024478">
    <property type="entry name" value="HlyB_4HB_MCP"/>
</dbReference>
<dbReference type="InterPro" id="IPR004089">
    <property type="entry name" value="MCPsignal_dom"/>
</dbReference>
<evidence type="ECO:0000259" key="5">
    <source>
        <dbReference type="PROSITE" id="PS50111"/>
    </source>
</evidence>
<dbReference type="InterPro" id="IPR047347">
    <property type="entry name" value="YvaQ-like_sensor"/>
</dbReference>
<dbReference type="InterPro" id="IPR003660">
    <property type="entry name" value="HAMP_dom"/>
</dbReference>
<dbReference type="GO" id="GO:0006935">
    <property type="term" value="P:chemotaxis"/>
    <property type="evidence" value="ECO:0007669"/>
    <property type="project" value="InterPro"/>
</dbReference>